<name>A0ABU4SJR5_9GAMM</name>
<accession>A0ABU4SJR5</accession>
<dbReference type="PANTHER" id="PTHR30160">
    <property type="entry name" value="TETRAACYLDISACCHARIDE 4'-KINASE-RELATED"/>
    <property type="match status" value="1"/>
</dbReference>
<gene>
    <name evidence="3" type="ORF">FE394_06365</name>
</gene>
<evidence type="ECO:0000256" key="1">
    <source>
        <dbReference type="ARBA" id="ARBA00022676"/>
    </source>
</evidence>
<reference evidence="4" key="1">
    <citation type="journal article" date="2024" name="Toxins">
        <title>Genome Sequence Analysis of Native Xenorhabdus Strains Isolated from Entomopathogenic Nematodes in Argentina.</title>
        <authorList>
            <person name="Palma L."/>
            <person name="Frizzo L."/>
            <person name="Kaiser S."/>
            <person name="Berry C."/>
            <person name="Caballero P."/>
            <person name="Bode H.B."/>
            <person name="Del Valle E.E."/>
        </authorList>
    </citation>
    <scope>NUCLEOTIDE SEQUENCE [LARGE SCALE GENOMIC DNA]</scope>
    <source>
        <strain evidence="4">Reich</strain>
    </source>
</reference>
<dbReference type="Proteomes" id="UP001271640">
    <property type="component" value="Unassembled WGS sequence"/>
</dbReference>
<sequence length="329" mass="37546">MQPQNILIINIARFGDTLLITPVIRALKAKWPEANIDILVHKRTKEILENIDSINKLKVFSKGKAKWCGWFSRRHYDLALVYGHDNPLLHYAKRKANLTAYFSDISAKKANEYAVAKPPELMQAQQERALLINVLGVEVHDWRLQYCVSQNEEEYARDFLRQQGLEQRLIIGFQLQSFPAKAYRDWPVEHFCELAQRIYRNYPQAHILLLGSKDGEESAQMLAEKLGTDRCTSLAGRTTMRQNAAVISQLNLYVGVDTGTTHLAGALGIPMVALYHSFHPGRFLAPQQHPKLAVIEHPTDYKQATRQDTMSEISVDQVWNSVQGLLENE</sequence>
<dbReference type="Pfam" id="PF01075">
    <property type="entry name" value="Glyco_transf_9"/>
    <property type="match status" value="1"/>
</dbReference>
<dbReference type="PANTHER" id="PTHR30160:SF7">
    <property type="entry name" value="ADP-HEPTOSE--LPS HEPTOSYLTRANSFERASE 2"/>
    <property type="match status" value="1"/>
</dbReference>
<dbReference type="InterPro" id="IPR002201">
    <property type="entry name" value="Glyco_trans_9"/>
</dbReference>
<proteinExistence type="predicted"/>
<dbReference type="SUPFAM" id="SSF53756">
    <property type="entry name" value="UDP-Glycosyltransferase/glycogen phosphorylase"/>
    <property type="match status" value="1"/>
</dbReference>
<dbReference type="InterPro" id="IPR051199">
    <property type="entry name" value="LPS_LOS_Heptosyltrfase"/>
</dbReference>
<evidence type="ECO:0000313" key="4">
    <source>
        <dbReference type="Proteomes" id="UP001271640"/>
    </source>
</evidence>
<evidence type="ECO:0000256" key="2">
    <source>
        <dbReference type="ARBA" id="ARBA00022679"/>
    </source>
</evidence>
<comment type="caution">
    <text evidence="3">The sequence shown here is derived from an EMBL/GenBank/DDBJ whole genome shotgun (WGS) entry which is preliminary data.</text>
</comment>
<evidence type="ECO:0000313" key="3">
    <source>
        <dbReference type="EMBL" id="MDX7998824.1"/>
    </source>
</evidence>
<dbReference type="Gene3D" id="3.40.50.2000">
    <property type="entry name" value="Glycogen Phosphorylase B"/>
    <property type="match status" value="2"/>
</dbReference>
<keyword evidence="1" id="KW-0328">Glycosyltransferase</keyword>
<dbReference type="RefSeq" id="WP_319925565.1">
    <property type="nucleotide sequence ID" value="NZ_VCDP01000022.1"/>
</dbReference>
<protein>
    <submittedName>
        <fullName evidence="3">Glycosyltransferase family 9 protein</fullName>
    </submittedName>
</protein>
<organism evidence="3 4">
    <name type="scientific">Xenorhabdus littoralis</name>
    <dbReference type="NCBI Taxonomy" id="2582835"/>
    <lineage>
        <taxon>Bacteria</taxon>
        <taxon>Pseudomonadati</taxon>
        <taxon>Pseudomonadota</taxon>
        <taxon>Gammaproteobacteria</taxon>
        <taxon>Enterobacterales</taxon>
        <taxon>Morganellaceae</taxon>
        <taxon>Xenorhabdus</taxon>
    </lineage>
</organism>
<dbReference type="CDD" id="cd03789">
    <property type="entry name" value="GT9_LPS_heptosyltransferase"/>
    <property type="match status" value="1"/>
</dbReference>
<keyword evidence="4" id="KW-1185">Reference proteome</keyword>
<dbReference type="EMBL" id="VCDP01000022">
    <property type="protein sequence ID" value="MDX7998824.1"/>
    <property type="molecule type" value="Genomic_DNA"/>
</dbReference>
<keyword evidence="2" id="KW-0808">Transferase</keyword>